<evidence type="ECO:0000313" key="2">
    <source>
        <dbReference type="Proteomes" id="UP000184268"/>
    </source>
</evidence>
<organism evidence="1 2">
    <name type="scientific">Ferrimonas marina</name>
    <dbReference type="NCBI Taxonomy" id="299255"/>
    <lineage>
        <taxon>Bacteria</taxon>
        <taxon>Pseudomonadati</taxon>
        <taxon>Pseudomonadota</taxon>
        <taxon>Gammaproteobacteria</taxon>
        <taxon>Alteromonadales</taxon>
        <taxon>Ferrimonadaceae</taxon>
        <taxon>Ferrimonas</taxon>
    </lineage>
</organism>
<proteinExistence type="predicted"/>
<dbReference type="Proteomes" id="UP000184268">
    <property type="component" value="Unassembled WGS sequence"/>
</dbReference>
<sequence>MSHQTPNPSRVTLLKFQLLELLINQFRAANDEGGDAALAKAVARAKQELQNGKLQCSEQQADKWVQDALDRI</sequence>
<name>A0A1M5TNS0_9GAMM</name>
<reference evidence="1 2" key="1">
    <citation type="submission" date="2016-11" db="EMBL/GenBank/DDBJ databases">
        <authorList>
            <person name="Jaros S."/>
            <person name="Januszkiewicz K."/>
            <person name="Wedrychowicz H."/>
        </authorList>
    </citation>
    <scope>NUCLEOTIDE SEQUENCE [LARGE SCALE GENOMIC DNA]</scope>
    <source>
        <strain evidence="1 2">DSM 16917</strain>
    </source>
</reference>
<accession>A0A1M5TNS0</accession>
<protein>
    <submittedName>
        <fullName evidence="1">Uncharacterized protein</fullName>
    </submittedName>
</protein>
<dbReference type="AlphaFoldDB" id="A0A1M5TNS0"/>
<dbReference type="STRING" id="299255.SAMN02745129_2222"/>
<keyword evidence="2" id="KW-1185">Reference proteome</keyword>
<dbReference type="RefSeq" id="WP_067656132.1">
    <property type="nucleotide sequence ID" value="NZ_FQXG01000003.1"/>
</dbReference>
<dbReference type="EMBL" id="FQXG01000003">
    <property type="protein sequence ID" value="SHH52465.1"/>
    <property type="molecule type" value="Genomic_DNA"/>
</dbReference>
<gene>
    <name evidence="1" type="ORF">SAMN02745129_2222</name>
</gene>
<evidence type="ECO:0000313" key="1">
    <source>
        <dbReference type="EMBL" id="SHH52465.1"/>
    </source>
</evidence>